<dbReference type="RefSeq" id="WP_165419879.1">
    <property type="nucleotide sequence ID" value="NZ_SHKW01000001.1"/>
</dbReference>
<protein>
    <submittedName>
        <fullName evidence="1">Uncharacterized protein</fullName>
    </submittedName>
</protein>
<organism evidence="1 2">
    <name type="scientific">Edaphobacter modestus</name>
    <dbReference type="NCBI Taxonomy" id="388466"/>
    <lineage>
        <taxon>Bacteria</taxon>
        <taxon>Pseudomonadati</taxon>
        <taxon>Acidobacteriota</taxon>
        <taxon>Terriglobia</taxon>
        <taxon>Terriglobales</taxon>
        <taxon>Acidobacteriaceae</taxon>
        <taxon>Edaphobacter</taxon>
    </lineage>
</organism>
<proteinExistence type="predicted"/>
<name>A0A4Q7YNW6_9BACT</name>
<evidence type="ECO:0000313" key="1">
    <source>
        <dbReference type="EMBL" id="RZU39110.1"/>
    </source>
</evidence>
<dbReference type="Proteomes" id="UP000292958">
    <property type="component" value="Unassembled WGS sequence"/>
</dbReference>
<dbReference type="AlphaFoldDB" id="A0A4Q7YNW6"/>
<accession>A0A4Q7YNW6</accession>
<evidence type="ECO:0000313" key="2">
    <source>
        <dbReference type="Proteomes" id="UP000292958"/>
    </source>
</evidence>
<reference evidence="1 2" key="1">
    <citation type="submission" date="2019-02" db="EMBL/GenBank/DDBJ databases">
        <title>Genomic Encyclopedia of Archaeal and Bacterial Type Strains, Phase II (KMG-II): from individual species to whole genera.</title>
        <authorList>
            <person name="Goeker M."/>
        </authorList>
    </citation>
    <scope>NUCLEOTIDE SEQUENCE [LARGE SCALE GENOMIC DNA]</scope>
    <source>
        <strain evidence="1 2">DSM 18101</strain>
    </source>
</reference>
<sequence length="52" mass="5910">MGERKGAGHKPNYVIVIPPINRQLLDLLFSLVYMMDDLIRARWLTTGRVGAI</sequence>
<comment type="caution">
    <text evidence="1">The sequence shown here is derived from an EMBL/GenBank/DDBJ whole genome shotgun (WGS) entry which is preliminary data.</text>
</comment>
<keyword evidence="2" id="KW-1185">Reference proteome</keyword>
<gene>
    <name evidence="1" type="ORF">BDD14_0442</name>
</gene>
<dbReference type="EMBL" id="SHKW01000001">
    <property type="protein sequence ID" value="RZU39110.1"/>
    <property type="molecule type" value="Genomic_DNA"/>
</dbReference>